<evidence type="ECO:0000259" key="1">
    <source>
        <dbReference type="Pfam" id="PF00534"/>
    </source>
</evidence>
<proteinExistence type="predicted"/>
<reference evidence="2 3" key="1">
    <citation type="submission" date="2018-08" db="EMBL/GenBank/DDBJ databases">
        <title>A genome reference for cultivated species of the human gut microbiota.</title>
        <authorList>
            <person name="Zou Y."/>
            <person name="Xue W."/>
            <person name="Luo G."/>
        </authorList>
    </citation>
    <scope>NUCLEOTIDE SEQUENCE [LARGE SCALE GENOMIC DNA]</scope>
    <source>
        <strain evidence="2 3">AM31-10</strain>
    </source>
</reference>
<dbReference type="GO" id="GO:0016757">
    <property type="term" value="F:glycosyltransferase activity"/>
    <property type="evidence" value="ECO:0007669"/>
    <property type="project" value="InterPro"/>
</dbReference>
<accession>A0A414G0U0</accession>
<dbReference type="Pfam" id="PF00534">
    <property type="entry name" value="Glycos_transf_1"/>
    <property type="match status" value="1"/>
</dbReference>
<dbReference type="InterPro" id="IPR050194">
    <property type="entry name" value="Glycosyltransferase_grp1"/>
</dbReference>
<dbReference type="Proteomes" id="UP000284361">
    <property type="component" value="Unassembled WGS sequence"/>
</dbReference>
<evidence type="ECO:0000313" key="2">
    <source>
        <dbReference type="EMBL" id="RHD57775.1"/>
    </source>
</evidence>
<gene>
    <name evidence="2" type="ORF">DW789_03475</name>
</gene>
<dbReference type="InterPro" id="IPR001296">
    <property type="entry name" value="Glyco_trans_1"/>
</dbReference>
<dbReference type="CDD" id="cd03801">
    <property type="entry name" value="GT4_PimA-like"/>
    <property type="match status" value="1"/>
</dbReference>
<name>A0A414G0U0_9BACT</name>
<feature type="domain" description="Glycosyl transferase family 1" evidence="1">
    <location>
        <begin position="181"/>
        <end position="324"/>
    </location>
</feature>
<keyword evidence="2" id="KW-0808">Transferase</keyword>
<dbReference type="SUPFAM" id="SSF53756">
    <property type="entry name" value="UDP-Glycosyltransferase/glycogen phosphorylase"/>
    <property type="match status" value="1"/>
</dbReference>
<organism evidence="2 3">
    <name type="scientific">Phocaeicola plebeius</name>
    <dbReference type="NCBI Taxonomy" id="310297"/>
    <lineage>
        <taxon>Bacteria</taxon>
        <taxon>Pseudomonadati</taxon>
        <taxon>Bacteroidota</taxon>
        <taxon>Bacteroidia</taxon>
        <taxon>Bacteroidales</taxon>
        <taxon>Bacteroidaceae</taxon>
        <taxon>Phocaeicola</taxon>
    </lineage>
</organism>
<dbReference type="PANTHER" id="PTHR45947">
    <property type="entry name" value="SULFOQUINOVOSYL TRANSFERASE SQD2"/>
    <property type="match status" value="1"/>
</dbReference>
<dbReference type="Gene3D" id="3.40.50.2000">
    <property type="entry name" value="Glycogen Phosphorylase B"/>
    <property type="match status" value="1"/>
</dbReference>
<dbReference type="AlphaFoldDB" id="A0A414G0U0"/>
<comment type="caution">
    <text evidence="2">The sequence shown here is derived from an EMBL/GenBank/DDBJ whole genome shotgun (WGS) entry which is preliminary data.</text>
</comment>
<sequence>MKNKIHMKQYYDLIFITNLPSFYKIKLYNEIALQKKILVIYTGDTAKERNKNFFNGTPNFRYYYLQGNIIKKIYFTIQILLKLNYNHLVLGGWDSLIMWIANFFSSKRKNGVIIESTCYESSTKGLKYIIKQIFLSHTSIAFTCGSPHSRLIKKLKFKGKIIETGGVGLINCQKRPHYIHKNTIKNFLYVGRLVDVKNIEFLIQEFNQFPESNLTIVGEGKLESYLKSISNNNITFLGHINNEELPNIYKTHDVFILPSLSETWGLVVEEALNNGLPVIVSNRVGCHENLIKENYNGFVYAVNDHDMFKKYIKQITKPEIYNRLVYNISNIDFQQQAYKQISSFVNLS</sequence>
<evidence type="ECO:0000313" key="3">
    <source>
        <dbReference type="Proteomes" id="UP000284361"/>
    </source>
</evidence>
<dbReference type="PANTHER" id="PTHR45947:SF3">
    <property type="entry name" value="SULFOQUINOVOSYL TRANSFERASE SQD2"/>
    <property type="match status" value="1"/>
</dbReference>
<dbReference type="EMBL" id="QSJG01000004">
    <property type="protein sequence ID" value="RHD57775.1"/>
    <property type="molecule type" value="Genomic_DNA"/>
</dbReference>
<protein>
    <submittedName>
        <fullName evidence="2">Glycosyltransferase</fullName>
    </submittedName>
</protein>